<evidence type="ECO:0000256" key="1">
    <source>
        <dbReference type="SAM" id="MobiDB-lite"/>
    </source>
</evidence>
<dbReference type="Proteomes" id="UP001183388">
    <property type="component" value="Unassembled WGS sequence"/>
</dbReference>
<sequence>MAEQISATARREAAENWDGISPEDMARVTEDDFRTLQDLAQRYCRVVDSTRSRKRMDGSATAAPGGRALYGTDDVSADVTQDSVLIFTKRLAKIIATCEPAALWVDTREVSAWQYVRRDETTMIITRSTLHRWAVRDAAARNGYRLDVAPEEIDTIPGAQIMRGVPHADTLTVLAVIPYLSGQSDAIFRAAWRDGAEFPTLGVMLRLAGNADDLGRAGVMSGAAQELYGGVRHSSYNLKRTRERAREEWQTLRAALDSVREDMIYESTRRR</sequence>
<keyword evidence="3" id="KW-1185">Reference proteome</keyword>
<name>A0ABU2L6S3_9ACTN</name>
<evidence type="ECO:0000313" key="3">
    <source>
        <dbReference type="Proteomes" id="UP001183388"/>
    </source>
</evidence>
<dbReference type="EMBL" id="JAVREN010000010">
    <property type="protein sequence ID" value="MDT0307263.1"/>
    <property type="molecule type" value="Genomic_DNA"/>
</dbReference>
<comment type="caution">
    <text evidence="2">The sequence shown here is derived from an EMBL/GenBank/DDBJ whole genome shotgun (WGS) entry which is preliminary data.</text>
</comment>
<accession>A0ABU2L6S3</accession>
<gene>
    <name evidence="2" type="ORF">RM780_09840</name>
</gene>
<proteinExistence type="predicted"/>
<feature type="region of interest" description="Disordered" evidence="1">
    <location>
        <begin position="1"/>
        <end position="22"/>
    </location>
</feature>
<evidence type="ECO:0000313" key="2">
    <source>
        <dbReference type="EMBL" id="MDT0307263.1"/>
    </source>
</evidence>
<dbReference type="RefSeq" id="WP_311630206.1">
    <property type="nucleotide sequence ID" value="NZ_JAVREN010000010.1"/>
</dbReference>
<protein>
    <submittedName>
        <fullName evidence="2">Uncharacterized protein</fullName>
    </submittedName>
</protein>
<organism evidence="2 3">
    <name type="scientific">Streptomyces boetiae</name>
    <dbReference type="NCBI Taxonomy" id="3075541"/>
    <lineage>
        <taxon>Bacteria</taxon>
        <taxon>Bacillati</taxon>
        <taxon>Actinomycetota</taxon>
        <taxon>Actinomycetes</taxon>
        <taxon>Kitasatosporales</taxon>
        <taxon>Streptomycetaceae</taxon>
        <taxon>Streptomyces</taxon>
    </lineage>
</organism>
<reference evidence="3" key="1">
    <citation type="submission" date="2023-07" db="EMBL/GenBank/DDBJ databases">
        <title>30 novel species of actinomycetes from the DSMZ collection.</title>
        <authorList>
            <person name="Nouioui I."/>
        </authorList>
    </citation>
    <scope>NUCLEOTIDE SEQUENCE [LARGE SCALE GENOMIC DNA]</scope>
    <source>
        <strain evidence="3">DSM 44917</strain>
    </source>
</reference>